<evidence type="ECO:0000256" key="1">
    <source>
        <dbReference type="ARBA" id="ARBA00004871"/>
    </source>
</evidence>
<proteinExistence type="predicted"/>
<evidence type="ECO:0000313" key="4">
    <source>
        <dbReference type="EMBL" id="GAA2008568.1"/>
    </source>
</evidence>
<organism evidence="4 5">
    <name type="scientific">Brevibacterium samyangense</name>
    <dbReference type="NCBI Taxonomy" id="366888"/>
    <lineage>
        <taxon>Bacteria</taxon>
        <taxon>Bacillati</taxon>
        <taxon>Actinomycetota</taxon>
        <taxon>Actinomycetes</taxon>
        <taxon>Micrococcales</taxon>
        <taxon>Brevibacteriaceae</taxon>
        <taxon>Brevibacterium</taxon>
    </lineage>
</organism>
<dbReference type="Gene3D" id="3.40.50.720">
    <property type="entry name" value="NAD(P)-binding Rossmann-like Domain"/>
    <property type="match status" value="1"/>
</dbReference>
<dbReference type="EMBL" id="BAAANO010000017">
    <property type="protein sequence ID" value="GAA2008568.1"/>
    <property type="molecule type" value="Genomic_DNA"/>
</dbReference>
<dbReference type="InterPro" id="IPR022893">
    <property type="entry name" value="Shikimate_DH_fam"/>
</dbReference>
<dbReference type="Gene3D" id="3.40.50.10860">
    <property type="entry name" value="Leucine Dehydrogenase, chain A, domain 1"/>
    <property type="match status" value="1"/>
</dbReference>
<comment type="caution">
    <text evidence="4">The sequence shown here is derived from an EMBL/GenBank/DDBJ whole genome shotgun (WGS) entry which is preliminary data.</text>
</comment>
<keyword evidence="2" id="KW-0028">Amino-acid biosynthesis</keyword>
<evidence type="ECO:0000259" key="3">
    <source>
        <dbReference type="Pfam" id="PF08501"/>
    </source>
</evidence>
<dbReference type="Proteomes" id="UP001500755">
    <property type="component" value="Unassembled WGS sequence"/>
</dbReference>
<dbReference type="PANTHER" id="PTHR21089">
    <property type="entry name" value="SHIKIMATE DEHYDROGENASE"/>
    <property type="match status" value="1"/>
</dbReference>
<accession>A0ABN2THU6</accession>
<dbReference type="InterPro" id="IPR046346">
    <property type="entry name" value="Aminoacid_DH-like_N_sf"/>
</dbReference>
<evidence type="ECO:0000256" key="2">
    <source>
        <dbReference type="ARBA" id="ARBA00023141"/>
    </source>
</evidence>
<dbReference type="PANTHER" id="PTHR21089:SF1">
    <property type="entry name" value="BIFUNCTIONAL 3-DEHYDROQUINATE DEHYDRATASE_SHIKIMATE DEHYDROGENASE, CHLOROPLASTIC"/>
    <property type="match status" value="1"/>
</dbReference>
<name>A0ABN2THU6_9MICO</name>
<dbReference type="Pfam" id="PF08501">
    <property type="entry name" value="Shikimate_dh_N"/>
    <property type="match status" value="1"/>
</dbReference>
<sequence length="302" mass="31439">MTGPAAEPVRAAVLGSPIAHSLSPRLHTAAFAACRVAGEYGRYEVAEADLPGFLDTHLPQYRGFSLTMPLKHALVRLAQERGWGIDDTAALTGAANTLVRGGDDAVRVLNTDVTGIVEAVREACGDRVHPHAVILGNGATAASALVAASQLGATLVDLVVRNPDRAAPVVALARRLGVDARVRHLDTWEPGESVLTVSTLPAGALDARDLTWPGRLDVPAHGHPPIGNPPTVLDVAYAQSRTDLVGGYRARGGIGIDGTRMLVHQAVAQFLAFTRTVPGKTGVGPDERGRIANAMSAALEGI</sequence>
<keyword evidence="5" id="KW-1185">Reference proteome</keyword>
<keyword evidence="2" id="KW-0057">Aromatic amino acid biosynthesis</keyword>
<protein>
    <submittedName>
        <fullName evidence="4">Shikimate dehydrogenase</fullName>
    </submittedName>
</protein>
<feature type="domain" description="Shikimate dehydrogenase substrate binding N-terminal" evidence="3">
    <location>
        <begin position="13"/>
        <end position="98"/>
    </location>
</feature>
<dbReference type="InterPro" id="IPR013708">
    <property type="entry name" value="Shikimate_DH-bd_N"/>
</dbReference>
<dbReference type="SUPFAM" id="SSF51735">
    <property type="entry name" value="NAD(P)-binding Rossmann-fold domains"/>
    <property type="match status" value="1"/>
</dbReference>
<reference evidence="4 5" key="1">
    <citation type="journal article" date="2019" name="Int. J. Syst. Evol. Microbiol.">
        <title>The Global Catalogue of Microorganisms (GCM) 10K type strain sequencing project: providing services to taxonomists for standard genome sequencing and annotation.</title>
        <authorList>
            <consortium name="The Broad Institute Genomics Platform"/>
            <consortium name="The Broad Institute Genome Sequencing Center for Infectious Disease"/>
            <person name="Wu L."/>
            <person name="Ma J."/>
        </authorList>
    </citation>
    <scope>NUCLEOTIDE SEQUENCE [LARGE SCALE GENOMIC DNA]</scope>
    <source>
        <strain evidence="4 5">JCM 14546</strain>
    </source>
</reference>
<dbReference type="InterPro" id="IPR036291">
    <property type="entry name" value="NAD(P)-bd_dom_sf"/>
</dbReference>
<evidence type="ECO:0000313" key="5">
    <source>
        <dbReference type="Proteomes" id="UP001500755"/>
    </source>
</evidence>
<dbReference type="RefSeq" id="WP_344309087.1">
    <property type="nucleotide sequence ID" value="NZ_BAAANO010000017.1"/>
</dbReference>
<gene>
    <name evidence="4" type="ORF">GCM10009755_18820</name>
</gene>
<comment type="pathway">
    <text evidence="1">Metabolic intermediate biosynthesis; chorismate biosynthesis; chorismate from D-erythrose 4-phosphate and phosphoenolpyruvate: step 4/7.</text>
</comment>
<dbReference type="SUPFAM" id="SSF53223">
    <property type="entry name" value="Aminoacid dehydrogenase-like, N-terminal domain"/>
    <property type="match status" value="1"/>
</dbReference>